<dbReference type="SMART" id="SM00382">
    <property type="entry name" value="AAA"/>
    <property type="match status" value="1"/>
</dbReference>
<evidence type="ECO:0000256" key="3">
    <source>
        <dbReference type="ARBA" id="ARBA00022787"/>
    </source>
</evidence>
<keyword evidence="8" id="KW-1185">Reference proteome</keyword>
<protein>
    <submittedName>
        <fullName evidence="7">ATPase family AAA domain-containing protein 1-B</fullName>
    </submittedName>
</protein>
<dbReference type="InterPro" id="IPR051701">
    <property type="entry name" value="Mito_OM_Translocase_MSP1"/>
</dbReference>
<dbReference type="AlphaFoldDB" id="A0A9P8V7R5"/>
<dbReference type="Proteomes" id="UP000770015">
    <property type="component" value="Unassembled WGS sequence"/>
</dbReference>
<feature type="compositionally biased region" description="Polar residues" evidence="5">
    <location>
        <begin position="715"/>
        <end position="724"/>
    </location>
</feature>
<dbReference type="EMBL" id="JAGSXJ010000021">
    <property type="protein sequence ID" value="KAH6678943.1"/>
    <property type="molecule type" value="Genomic_DNA"/>
</dbReference>
<keyword evidence="2" id="KW-0547">Nucleotide-binding</keyword>
<feature type="compositionally biased region" description="Basic and acidic residues" evidence="5">
    <location>
        <begin position="67"/>
        <end position="77"/>
    </location>
</feature>
<feature type="compositionally biased region" description="Polar residues" evidence="5">
    <location>
        <begin position="20"/>
        <end position="38"/>
    </location>
</feature>
<organism evidence="7 8">
    <name type="scientific">Plectosphaerella plurivora</name>
    <dbReference type="NCBI Taxonomy" id="936078"/>
    <lineage>
        <taxon>Eukaryota</taxon>
        <taxon>Fungi</taxon>
        <taxon>Dikarya</taxon>
        <taxon>Ascomycota</taxon>
        <taxon>Pezizomycotina</taxon>
        <taxon>Sordariomycetes</taxon>
        <taxon>Hypocreomycetidae</taxon>
        <taxon>Glomerellales</taxon>
        <taxon>Plectosphaerellaceae</taxon>
        <taxon>Plectosphaerella</taxon>
    </lineage>
</organism>
<feature type="compositionally biased region" description="Low complexity" evidence="5">
    <location>
        <begin position="8"/>
        <end position="19"/>
    </location>
</feature>
<dbReference type="PANTHER" id="PTHR45644:SF56">
    <property type="entry name" value="AAA ATPASE, PUTATIVE (AFU_ORTHOLOGUE AFUA_2G12920)-RELATED"/>
    <property type="match status" value="1"/>
</dbReference>
<keyword evidence="3" id="KW-0496">Mitochondrion</keyword>
<dbReference type="Pfam" id="PF17862">
    <property type="entry name" value="AAA_lid_3"/>
    <property type="match status" value="1"/>
</dbReference>
<evidence type="ECO:0000313" key="7">
    <source>
        <dbReference type="EMBL" id="KAH6678943.1"/>
    </source>
</evidence>
<dbReference type="Gene3D" id="1.10.8.60">
    <property type="match status" value="1"/>
</dbReference>
<dbReference type="InterPro" id="IPR041569">
    <property type="entry name" value="AAA_lid_3"/>
</dbReference>
<dbReference type="InterPro" id="IPR003959">
    <property type="entry name" value="ATPase_AAA_core"/>
</dbReference>
<keyword evidence="4" id="KW-0067">ATP-binding</keyword>
<proteinExistence type="predicted"/>
<evidence type="ECO:0000256" key="4">
    <source>
        <dbReference type="ARBA" id="ARBA00022840"/>
    </source>
</evidence>
<gene>
    <name evidence="7" type="ORF">F5X68DRAFT_173395</name>
</gene>
<dbReference type="SUPFAM" id="SSF52540">
    <property type="entry name" value="P-loop containing nucleoside triphosphate hydrolases"/>
    <property type="match status" value="1"/>
</dbReference>
<dbReference type="OrthoDB" id="39734at2759"/>
<dbReference type="GO" id="GO:0016887">
    <property type="term" value="F:ATP hydrolysis activity"/>
    <property type="evidence" value="ECO:0007669"/>
    <property type="project" value="InterPro"/>
</dbReference>
<keyword evidence="3" id="KW-0472">Membrane</keyword>
<reference evidence="7" key="1">
    <citation type="journal article" date="2021" name="Nat. Commun.">
        <title>Genetic determinants of endophytism in the Arabidopsis root mycobiome.</title>
        <authorList>
            <person name="Mesny F."/>
            <person name="Miyauchi S."/>
            <person name="Thiergart T."/>
            <person name="Pickel B."/>
            <person name="Atanasova L."/>
            <person name="Karlsson M."/>
            <person name="Huettel B."/>
            <person name="Barry K.W."/>
            <person name="Haridas S."/>
            <person name="Chen C."/>
            <person name="Bauer D."/>
            <person name="Andreopoulos W."/>
            <person name="Pangilinan J."/>
            <person name="LaButti K."/>
            <person name="Riley R."/>
            <person name="Lipzen A."/>
            <person name="Clum A."/>
            <person name="Drula E."/>
            <person name="Henrissat B."/>
            <person name="Kohler A."/>
            <person name="Grigoriev I.V."/>
            <person name="Martin F.M."/>
            <person name="Hacquard S."/>
        </authorList>
    </citation>
    <scope>NUCLEOTIDE SEQUENCE</scope>
    <source>
        <strain evidence="7">MPI-SDFR-AT-0117</strain>
    </source>
</reference>
<keyword evidence="3" id="KW-1000">Mitochondrion outer membrane</keyword>
<dbReference type="InterPro" id="IPR003593">
    <property type="entry name" value="AAA+_ATPase"/>
</dbReference>
<dbReference type="PANTHER" id="PTHR45644">
    <property type="entry name" value="AAA ATPASE, PUTATIVE (AFU_ORTHOLOGUE AFUA_2G12920)-RELATED-RELATED"/>
    <property type="match status" value="1"/>
</dbReference>
<accession>A0A9P8V7R5</accession>
<evidence type="ECO:0000256" key="2">
    <source>
        <dbReference type="ARBA" id="ARBA00022741"/>
    </source>
</evidence>
<evidence type="ECO:0000256" key="5">
    <source>
        <dbReference type="SAM" id="MobiDB-lite"/>
    </source>
</evidence>
<dbReference type="Gene3D" id="3.40.50.300">
    <property type="entry name" value="P-loop containing nucleotide triphosphate hydrolases"/>
    <property type="match status" value="1"/>
</dbReference>
<comment type="caution">
    <text evidence="7">The sequence shown here is derived from an EMBL/GenBank/DDBJ whole genome shotgun (WGS) entry which is preliminary data.</text>
</comment>
<sequence>MHSSRPRALPSLSAGALASTRFSPSNRRYFQTSLQLCNNPADAAPASDGGKPPGKPEAEQQGTASKSDGDKTVEASTRRAKNSAFVSSRIRPTRSRPPSSDLPPVHIPKVFLKGNILTHEPTKRLKILADDPIWHEGYVGALWQEWLWRDLEVVLDAASWNPETVRQALEDLPLGNTEASLRRTEILGETARWLRRCLRDKWAFTEDKPPPASDARGDLSLAFLDAKKDSPVVSAILSSDRRADPSKGTKESAIAPDDQFLRTHIEETIRQPASDNTSLGDVFARRTTYTAGSWTLEYHGSRIFDSKLLGELTTAVRAEFSLTAEEGPSRRELKRPLIVAHIPNYNGTYATRKLGARVASQLEADLLRVDAHDLATIVGGYLGQDPAYSRGPISMLAYRTAEMSGRLTKGVESPDAGEEDLSGDIDAAWVTLRQNAPNSSYKTPVEEELQRIKGSAKDYLLPSVDKWENLKINAALEQIVQAAVNKTDDPTRPLIIQIDNFIELNMTLEGALLIGRLRALVDEMWQGGKKIVLLGTSAVRDPSDQFVSTMGDIASEECLIRLPLQLHKITGEQSKRARRESTDFLQENLRNLHTMSRALSSRGNPDTSFVSELACWGSMTPGLVDSLDGVSHYRSVPVRGLVPELFPQTVTAAVLPCADVYHAARLLHVSSPINPMKEQVTSRRVVNYFIDVFGSKTLTSGTDQSETRGGKAATDESQASTKSNAEPERMAAGGKYNDFEKKLLTGLIDVKEIRTTFADVHAPADTIAALKLLTSLSLRRPEAFTYGILANDRIPGCLLYGPPGTGKTLLAKAVAKESGANMLEVSGASINDMYVGQSEKNVRALFSLAKKLSPLVIFIDEADALFAARGQSRSRPSHRETINQFLREWDGMSNTKAFIMVATNRPFDLDDAVLRRLPRKILVDLPLQADRTAILKIMLKDERLDDSVSIDAIARSAVLYSGSDLKNLCVAAAMAAVQEEVEDASKHVGPEPYVFPERRTLHKRHFDKAAGEIAASISEDMDSLKAIRKFDQKYGDQRSRQKKHKTLGFGVVQAPQDAEDARVRQPVPA</sequence>
<name>A0A9P8V7R5_9PEZI</name>
<dbReference type="GO" id="GO:0005741">
    <property type="term" value="C:mitochondrial outer membrane"/>
    <property type="evidence" value="ECO:0007669"/>
    <property type="project" value="UniProtKB-SubCell"/>
</dbReference>
<evidence type="ECO:0000256" key="1">
    <source>
        <dbReference type="ARBA" id="ARBA00004572"/>
    </source>
</evidence>
<evidence type="ECO:0000259" key="6">
    <source>
        <dbReference type="SMART" id="SM00382"/>
    </source>
</evidence>
<evidence type="ECO:0000313" key="8">
    <source>
        <dbReference type="Proteomes" id="UP000770015"/>
    </source>
</evidence>
<feature type="region of interest" description="Disordered" evidence="5">
    <location>
        <begin position="1"/>
        <end position="102"/>
    </location>
</feature>
<feature type="region of interest" description="Disordered" evidence="5">
    <location>
        <begin position="1032"/>
        <end position="1069"/>
    </location>
</feature>
<dbReference type="Pfam" id="PF00004">
    <property type="entry name" value="AAA"/>
    <property type="match status" value="1"/>
</dbReference>
<feature type="domain" description="AAA+ ATPase" evidence="6">
    <location>
        <begin position="793"/>
        <end position="927"/>
    </location>
</feature>
<dbReference type="InterPro" id="IPR027417">
    <property type="entry name" value="P-loop_NTPase"/>
</dbReference>
<comment type="subcellular location">
    <subcellularLocation>
        <location evidence="1">Mitochondrion outer membrane</location>
        <topology evidence="1">Single-pass membrane protein</topology>
    </subcellularLocation>
</comment>
<dbReference type="GO" id="GO:0005524">
    <property type="term" value="F:ATP binding"/>
    <property type="evidence" value="ECO:0007669"/>
    <property type="project" value="UniProtKB-KW"/>
</dbReference>
<feature type="region of interest" description="Disordered" evidence="5">
    <location>
        <begin position="700"/>
        <end position="729"/>
    </location>
</feature>